<sequence length="518" mass="58034">MTTTLSATRKKIIKINGHSDNISSQDPISSSDSPKHTSQFAFECLDSTHPLSSSEDDSSDISADKNDSQEPARFTTAPHSKDRAANQFDADGSGFQGPPKHSVRSSFWTDFDPSIVVAVISPLMNWLTGTDYLKNLFLVLFLIVYLHQLVQVPWELYHAARQRRPHPSFRSLNVPELEEVAITTQTKLAAAELRRHEFAYLFISMISPFAGASLLRSVLKLISGVDAISWFSTTLFVLAAGIRPWGHLISRLQEHTTSLHDFIHYPSPDTQLIADSHLRTVFDRISSLEQELSTLKRLMVMRAYVEDMHNDLSSALQNAERVMRKQERKTESARMAYDTRFAGLEKAVSRIERTRGERPRRMAPSRTTSGMSDDRTYSRLGLVIGSIFRFLRTAVNVLTFDYFDRPSTPSSPKVTLAFMGARPSLHHAKTPNRLETIEEDATEPATSARLGDDLSSSEHGDNEAPLRSHQSNPDIVGASRKRHLGNLCNVVDVIANIVSLPYHLALGILLAPLRRFSR</sequence>
<evidence type="ECO:0000256" key="1">
    <source>
        <dbReference type="SAM" id="Coils"/>
    </source>
</evidence>
<evidence type="ECO:0000256" key="2">
    <source>
        <dbReference type="SAM" id="MobiDB-lite"/>
    </source>
</evidence>
<dbReference type="Proteomes" id="UP001203297">
    <property type="component" value="Unassembled WGS sequence"/>
</dbReference>
<proteinExistence type="predicted"/>
<feature type="compositionally biased region" description="Basic and acidic residues" evidence="2">
    <location>
        <begin position="351"/>
        <end position="360"/>
    </location>
</feature>
<protein>
    <submittedName>
        <fullName evidence="3">Uncharacterized protein</fullName>
    </submittedName>
</protein>
<feature type="compositionally biased region" description="Low complexity" evidence="2">
    <location>
        <begin position="19"/>
        <end position="32"/>
    </location>
</feature>
<dbReference type="PANTHER" id="PTHR42032:SF1">
    <property type="entry name" value="YALI0E30679P"/>
    <property type="match status" value="1"/>
</dbReference>
<evidence type="ECO:0000313" key="3">
    <source>
        <dbReference type="EMBL" id="KAI0298956.1"/>
    </source>
</evidence>
<feature type="region of interest" description="Disordered" evidence="2">
    <location>
        <begin position="351"/>
        <end position="374"/>
    </location>
</feature>
<feature type="coiled-coil region" evidence="1">
    <location>
        <begin position="278"/>
        <end position="336"/>
    </location>
</feature>
<dbReference type="EMBL" id="WTXG01000025">
    <property type="protein sequence ID" value="KAI0298956.1"/>
    <property type="molecule type" value="Genomic_DNA"/>
</dbReference>
<comment type="caution">
    <text evidence="3">The sequence shown here is derived from an EMBL/GenBank/DDBJ whole genome shotgun (WGS) entry which is preliminary data.</text>
</comment>
<feature type="region of interest" description="Disordered" evidence="2">
    <location>
        <begin position="48"/>
        <end position="101"/>
    </location>
</feature>
<reference evidence="3" key="1">
    <citation type="journal article" date="2022" name="New Phytol.">
        <title>Evolutionary transition to the ectomycorrhizal habit in the genomes of a hyperdiverse lineage of mushroom-forming fungi.</title>
        <authorList>
            <person name="Looney B."/>
            <person name="Miyauchi S."/>
            <person name="Morin E."/>
            <person name="Drula E."/>
            <person name="Courty P.E."/>
            <person name="Kohler A."/>
            <person name="Kuo A."/>
            <person name="LaButti K."/>
            <person name="Pangilinan J."/>
            <person name="Lipzen A."/>
            <person name="Riley R."/>
            <person name="Andreopoulos W."/>
            <person name="He G."/>
            <person name="Johnson J."/>
            <person name="Nolan M."/>
            <person name="Tritt A."/>
            <person name="Barry K.W."/>
            <person name="Grigoriev I.V."/>
            <person name="Nagy L.G."/>
            <person name="Hibbett D."/>
            <person name="Henrissat B."/>
            <person name="Matheny P.B."/>
            <person name="Labbe J."/>
            <person name="Martin F.M."/>
        </authorList>
    </citation>
    <scope>NUCLEOTIDE SEQUENCE</scope>
    <source>
        <strain evidence="3">BPL690</strain>
    </source>
</reference>
<evidence type="ECO:0000313" key="4">
    <source>
        <dbReference type="Proteomes" id="UP001203297"/>
    </source>
</evidence>
<feature type="region of interest" description="Disordered" evidence="2">
    <location>
        <begin position="1"/>
        <end position="36"/>
    </location>
</feature>
<organism evidence="3 4">
    <name type="scientific">Multifurca ochricompacta</name>
    <dbReference type="NCBI Taxonomy" id="376703"/>
    <lineage>
        <taxon>Eukaryota</taxon>
        <taxon>Fungi</taxon>
        <taxon>Dikarya</taxon>
        <taxon>Basidiomycota</taxon>
        <taxon>Agaricomycotina</taxon>
        <taxon>Agaricomycetes</taxon>
        <taxon>Russulales</taxon>
        <taxon>Russulaceae</taxon>
        <taxon>Multifurca</taxon>
    </lineage>
</organism>
<dbReference type="AlphaFoldDB" id="A0AAD4M2L9"/>
<dbReference type="PANTHER" id="PTHR42032">
    <property type="entry name" value="YALI0E30679P"/>
    <property type="match status" value="1"/>
</dbReference>
<name>A0AAD4M2L9_9AGAM</name>
<keyword evidence="1" id="KW-0175">Coiled coil</keyword>
<feature type="compositionally biased region" description="Basic and acidic residues" evidence="2">
    <location>
        <begin position="450"/>
        <end position="466"/>
    </location>
</feature>
<accession>A0AAD4M2L9</accession>
<gene>
    <name evidence="3" type="ORF">B0F90DRAFT_1729550</name>
</gene>
<feature type="region of interest" description="Disordered" evidence="2">
    <location>
        <begin position="427"/>
        <end position="475"/>
    </location>
</feature>
<keyword evidence="4" id="KW-1185">Reference proteome</keyword>